<dbReference type="Proteomes" id="UP000050502">
    <property type="component" value="Unassembled WGS sequence"/>
</dbReference>
<dbReference type="EMBL" id="BBZA01000062">
    <property type="protein sequence ID" value="GAP62524.1"/>
    <property type="molecule type" value="Genomic_DNA"/>
</dbReference>
<name>A0A0M9UC41_9CHLR</name>
<gene>
    <name evidence="1" type="ORF">ARMA_0947</name>
    <name evidence="2" type="ORF">SE16_06860</name>
</gene>
<dbReference type="InParanoid" id="A0A0M9UC41"/>
<dbReference type="Pfam" id="PF17269">
    <property type="entry name" value="DUF5335"/>
    <property type="match status" value="1"/>
</dbReference>
<evidence type="ECO:0000313" key="4">
    <source>
        <dbReference type="Proteomes" id="UP000050502"/>
    </source>
</evidence>
<dbReference type="RefSeq" id="WP_054492437.1">
    <property type="nucleotide sequence ID" value="NZ_BBZA01000062.1"/>
</dbReference>
<reference evidence="1 3" key="1">
    <citation type="journal article" date="2015" name="Genome Announc.">
        <title>Draft Genome Sequence of a Heterotrophic Facultative Anaerobic Thermophilic Bacterium, Ardenticatena maritima Strain 110ST.</title>
        <authorList>
            <person name="Kawaichi S."/>
            <person name="Yoshida T."/>
            <person name="Sako Y."/>
            <person name="Nakamura R."/>
        </authorList>
    </citation>
    <scope>NUCLEOTIDE SEQUENCE [LARGE SCALE GENOMIC DNA]</scope>
    <source>
        <strain evidence="1 3">110S</strain>
    </source>
</reference>
<dbReference type="STRING" id="872965.SE16_06860"/>
<evidence type="ECO:0000313" key="2">
    <source>
        <dbReference type="EMBL" id="KPL88503.1"/>
    </source>
</evidence>
<proteinExistence type="predicted"/>
<reference evidence="2 4" key="2">
    <citation type="submission" date="2015-07" db="EMBL/GenBank/DDBJ databases">
        <title>Whole genome sequence of Ardenticatena maritima DSM 23922.</title>
        <authorList>
            <person name="Hemp J."/>
            <person name="Ward L.M."/>
            <person name="Pace L.A."/>
            <person name="Fischer W.W."/>
        </authorList>
    </citation>
    <scope>NUCLEOTIDE SEQUENCE [LARGE SCALE GENOMIC DNA]</scope>
    <source>
        <strain evidence="2 4">110S</strain>
    </source>
</reference>
<dbReference type="AlphaFoldDB" id="A0A0M9UC41"/>
<evidence type="ECO:0000313" key="1">
    <source>
        <dbReference type="EMBL" id="GAP62524.1"/>
    </source>
</evidence>
<evidence type="ECO:0000313" key="3">
    <source>
        <dbReference type="Proteomes" id="UP000037784"/>
    </source>
</evidence>
<dbReference type="EMBL" id="LGKN01000004">
    <property type="protein sequence ID" value="KPL88503.1"/>
    <property type="molecule type" value="Genomic_DNA"/>
</dbReference>
<reference evidence="3" key="3">
    <citation type="submission" date="2015-08" db="EMBL/GenBank/DDBJ databases">
        <title>Draft Genome Sequence of a Heterotrophic Facultative Anaerobic Bacterium Ardenticatena maritima Strain 110S.</title>
        <authorList>
            <person name="Kawaichi S."/>
            <person name="Yoshida T."/>
            <person name="Sako Y."/>
            <person name="Nakamura R."/>
        </authorList>
    </citation>
    <scope>NUCLEOTIDE SEQUENCE [LARGE SCALE GENOMIC DNA]</scope>
    <source>
        <strain evidence="3">110S</strain>
    </source>
</reference>
<organism evidence="1 3">
    <name type="scientific">Ardenticatena maritima</name>
    <dbReference type="NCBI Taxonomy" id="872965"/>
    <lineage>
        <taxon>Bacteria</taxon>
        <taxon>Bacillati</taxon>
        <taxon>Chloroflexota</taxon>
        <taxon>Ardenticatenia</taxon>
        <taxon>Ardenticatenales</taxon>
        <taxon>Ardenticatenaceae</taxon>
        <taxon>Ardenticatena</taxon>
    </lineage>
</organism>
<dbReference type="InterPro" id="IPR035223">
    <property type="entry name" value="DUF5335"/>
</dbReference>
<accession>A0A0M9UC41</accession>
<sequence>MTDKRLPREEWTTVLARLSEENAGRPVDVRVVNTDVGDQALAEDEPLVAIDADLEDGIDDAIIITVGRDDDIFGHTVNDPVNIWLRYDDEGRLLDIDIESREEGRTLIEFKDVPRVVA</sequence>
<comment type="caution">
    <text evidence="1">The sequence shown here is derived from an EMBL/GenBank/DDBJ whole genome shotgun (WGS) entry which is preliminary data.</text>
</comment>
<keyword evidence="3" id="KW-1185">Reference proteome</keyword>
<dbReference type="OrthoDB" id="5519078at2"/>
<dbReference type="Proteomes" id="UP000037784">
    <property type="component" value="Unassembled WGS sequence"/>
</dbReference>
<protein>
    <submittedName>
        <fullName evidence="1">Uncharacterized protein</fullName>
    </submittedName>
</protein>